<dbReference type="EMBL" id="QEAN01000345">
    <property type="protein sequence ID" value="TPX39630.1"/>
    <property type="molecule type" value="Genomic_DNA"/>
</dbReference>
<dbReference type="Gene3D" id="2.40.128.20">
    <property type="match status" value="1"/>
</dbReference>
<dbReference type="SUPFAM" id="SSF50814">
    <property type="entry name" value="Lipocalins"/>
    <property type="match status" value="1"/>
</dbReference>
<dbReference type="AlphaFoldDB" id="A0A507CDP2"/>
<sequence>MSAYAPMPTAHLWAGTWKHDSRRSSSVRKIWSCMGAGTLSKQKLAALSQDVTIELIGSGNHWKFIQNGSMGKREYLFTGTEFKQLNHSKSPVYTTCEWSDGRVWMRERHRNEKYIIDQAEEISADGSTRTVLTHVRGPVKEGLFVTYYTKA</sequence>
<gene>
    <name evidence="1" type="ORF">SeMB42_g06297</name>
</gene>
<dbReference type="InterPro" id="IPR012674">
    <property type="entry name" value="Calycin"/>
</dbReference>
<keyword evidence="2" id="KW-1185">Reference proteome</keyword>
<evidence type="ECO:0000313" key="1">
    <source>
        <dbReference type="EMBL" id="TPX39630.1"/>
    </source>
</evidence>
<comment type="caution">
    <text evidence="1">The sequence shown here is derived from an EMBL/GenBank/DDBJ whole genome shotgun (WGS) entry which is preliminary data.</text>
</comment>
<dbReference type="Proteomes" id="UP000317494">
    <property type="component" value="Unassembled WGS sequence"/>
</dbReference>
<name>A0A507CDP2_9FUNG</name>
<dbReference type="VEuPathDB" id="FungiDB:SeMB42_g06297"/>
<evidence type="ECO:0000313" key="2">
    <source>
        <dbReference type="Proteomes" id="UP000317494"/>
    </source>
</evidence>
<evidence type="ECO:0008006" key="3">
    <source>
        <dbReference type="Google" id="ProtNLM"/>
    </source>
</evidence>
<accession>A0A507CDP2</accession>
<reference evidence="1 2" key="1">
    <citation type="journal article" date="2019" name="Sci. Rep.">
        <title>Comparative genomics of chytrid fungi reveal insights into the obligate biotrophic and pathogenic lifestyle of Synchytrium endobioticum.</title>
        <authorList>
            <person name="van de Vossenberg B.T.L.H."/>
            <person name="Warris S."/>
            <person name="Nguyen H.D.T."/>
            <person name="van Gent-Pelzer M.P.E."/>
            <person name="Joly D.L."/>
            <person name="van de Geest H.C."/>
            <person name="Bonants P.J.M."/>
            <person name="Smith D.S."/>
            <person name="Levesque C.A."/>
            <person name="van der Lee T.A.J."/>
        </authorList>
    </citation>
    <scope>NUCLEOTIDE SEQUENCE [LARGE SCALE GENOMIC DNA]</scope>
    <source>
        <strain evidence="1 2">MB42</strain>
    </source>
</reference>
<organism evidence="1 2">
    <name type="scientific">Synchytrium endobioticum</name>
    <dbReference type="NCBI Taxonomy" id="286115"/>
    <lineage>
        <taxon>Eukaryota</taxon>
        <taxon>Fungi</taxon>
        <taxon>Fungi incertae sedis</taxon>
        <taxon>Chytridiomycota</taxon>
        <taxon>Chytridiomycota incertae sedis</taxon>
        <taxon>Chytridiomycetes</taxon>
        <taxon>Synchytriales</taxon>
        <taxon>Synchytriaceae</taxon>
        <taxon>Synchytrium</taxon>
    </lineage>
</organism>
<protein>
    <recommendedName>
        <fullName evidence="3">Lipocalin-like domain-containing protein</fullName>
    </recommendedName>
</protein>
<proteinExistence type="predicted"/>